<dbReference type="AlphaFoldDB" id="A0A7C8LTY7"/>
<dbReference type="PANTHER" id="PTHR33910:SF1">
    <property type="entry name" value="PROTEIN TRANSLOCASE SUBUNIT SECE"/>
    <property type="match status" value="1"/>
</dbReference>
<organism evidence="10 11">
    <name type="scientific">Defluviitalea raffinosedens</name>
    <dbReference type="NCBI Taxonomy" id="1450156"/>
    <lineage>
        <taxon>Bacteria</taxon>
        <taxon>Bacillati</taxon>
        <taxon>Bacillota</taxon>
        <taxon>Clostridia</taxon>
        <taxon>Lachnospirales</taxon>
        <taxon>Defluviitaleaceae</taxon>
        <taxon>Defluviitalea</taxon>
    </lineage>
</organism>
<dbReference type="GO" id="GO:0008320">
    <property type="term" value="F:protein transmembrane transporter activity"/>
    <property type="evidence" value="ECO:0007669"/>
    <property type="project" value="UniProtKB-UniRule"/>
</dbReference>
<keyword evidence="2 9" id="KW-0813">Transport</keyword>
<comment type="function">
    <text evidence="9">Essential subunit of the Sec protein translocation channel SecYEG. Clamps together the 2 halves of SecY. May contact the channel plug during translocation.</text>
</comment>
<evidence type="ECO:0000256" key="8">
    <source>
        <dbReference type="ARBA" id="ARBA00023136"/>
    </source>
</evidence>
<dbReference type="Proteomes" id="UP000483018">
    <property type="component" value="Unassembled WGS sequence"/>
</dbReference>
<gene>
    <name evidence="9 10" type="primary">secE</name>
    <name evidence="10" type="ORF">GND95_05340</name>
</gene>
<protein>
    <recommendedName>
        <fullName evidence="9">Protein translocase subunit SecE</fullName>
    </recommendedName>
</protein>
<comment type="caution">
    <text evidence="10">The sequence shown here is derived from an EMBL/GenBank/DDBJ whole genome shotgun (WGS) entry which is preliminary data.</text>
</comment>
<dbReference type="HAMAP" id="MF_00422">
    <property type="entry name" value="SecE"/>
    <property type="match status" value="1"/>
</dbReference>
<reference evidence="10 11" key="1">
    <citation type="submission" date="2019-12" db="EMBL/GenBank/DDBJ databases">
        <title>Defluviitalea raffinosedens, isolated from a biogas fermenter, genome sequencing and characterization.</title>
        <authorList>
            <person name="Rettenmaier R."/>
            <person name="Schneider M."/>
            <person name="Neuhaus K."/>
            <person name="Liebl W."/>
            <person name="Zverlov V."/>
        </authorList>
    </citation>
    <scope>NUCLEOTIDE SEQUENCE [LARGE SCALE GENOMIC DNA]</scope>
    <source>
        <strain evidence="10 11">249c-K6</strain>
    </source>
</reference>
<accession>A0A7C8LTY7</accession>
<keyword evidence="3 9" id="KW-1003">Cell membrane</keyword>
<dbReference type="EMBL" id="WSLF01000003">
    <property type="protein sequence ID" value="KAE9635570.1"/>
    <property type="molecule type" value="Genomic_DNA"/>
</dbReference>
<evidence type="ECO:0000256" key="1">
    <source>
        <dbReference type="ARBA" id="ARBA00004370"/>
    </source>
</evidence>
<dbReference type="InterPro" id="IPR038379">
    <property type="entry name" value="SecE_sf"/>
</dbReference>
<dbReference type="InterPro" id="IPR005807">
    <property type="entry name" value="SecE_bac"/>
</dbReference>
<dbReference type="NCBIfam" id="TIGR00964">
    <property type="entry name" value="secE_bact"/>
    <property type="match status" value="1"/>
</dbReference>
<dbReference type="Gene3D" id="1.20.5.1030">
    <property type="entry name" value="Preprotein translocase secy subunit"/>
    <property type="match status" value="1"/>
</dbReference>
<evidence type="ECO:0000313" key="11">
    <source>
        <dbReference type="Proteomes" id="UP000483018"/>
    </source>
</evidence>
<comment type="similarity">
    <text evidence="9">Belongs to the SecE/SEC61-gamma family.</text>
</comment>
<dbReference type="InterPro" id="IPR001901">
    <property type="entry name" value="Translocase_SecE/Sec61-g"/>
</dbReference>
<dbReference type="GO" id="GO:0005886">
    <property type="term" value="C:plasma membrane"/>
    <property type="evidence" value="ECO:0007669"/>
    <property type="project" value="UniProtKB-SubCell"/>
</dbReference>
<sequence length="61" mass="7204">MMKELFHQFRGEFKKIIWPNREDLIKQTTVVIVTSLLVAAVVFVMDFIYSNGFDFIMKIFG</sequence>
<dbReference type="GO" id="GO:0006605">
    <property type="term" value="P:protein targeting"/>
    <property type="evidence" value="ECO:0007669"/>
    <property type="project" value="UniProtKB-UniRule"/>
</dbReference>
<proteinExistence type="inferred from homology"/>
<feature type="transmembrane region" description="Helical" evidence="9">
    <location>
        <begin position="28"/>
        <end position="49"/>
    </location>
</feature>
<keyword evidence="11" id="KW-1185">Reference proteome</keyword>
<dbReference type="GO" id="GO:0065002">
    <property type="term" value="P:intracellular protein transmembrane transport"/>
    <property type="evidence" value="ECO:0007669"/>
    <property type="project" value="UniProtKB-UniRule"/>
</dbReference>
<keyword evidence="4 9" id="KW-0812">Transmembrane</keyword>
<dbReference type="GO" id="GO:0009306">
    <property type="term" value="P:protein secretion"/>
    <property type="evidence" value="ECO:0007669"/>
    <property type="project" value="UniProtKB-UniRule"/>
</dbReference>
<dbReference type="OrthoDB" id="9807958at2"/>
<evidence type="ECO:0000313" key="10">
    <source>
        <dbReference type="EMBL" id="KAE9635570.1"/>
    </source>
</evidence>
<evidence type="ECO:0000256" key="3">
    <source>
        <dbReference type="ARBA" id="ARBA00022475"/>
    </source>
</evidence>
<evidence type="ECO:0000256" key="6">
    <source>
        <dbReference type="ARBA" id="ARBA00022989"/>
    </source>
</evidence>
<evidence type="ECO:0000256" key="9">
    <source>
        <dbReference type="HAMAP-Rule" id="MF_00422"/>
    </source>
</evidence>
<keyword evidence="6 9" id="KW-1133">Transmembrane helix</keyword>
<evidence type="ECO:0000256" key="4">
    <source>
        <dbReference type="ARBA" id="ARBA00022692"/>
    </source>
</evidence>
<keyword evidence="7 9" id="KW-0811">Translocation</keyword>
<comment type="subunit">
    <text evidence="9">Component of the Sec protein translocase complex. Heterotrimer consisting of SecY, SecE and SecG subunits. The heterotrimers can form oligomers, although 1 heterotrimer is thought to be able to translocate proteins. Interacts with the ribosome. Interacts with SecDF, and other proteins may be involved. Interacts with SecA.</text>
</comment>
<evidence type="ECO:0000256" key="5">
    <source>
        <dbReference type="ARBA" id="ARBA00022927"/>
    </source>
</evidence>
<dbReference type="PANTHER" id="PTHR33910">
    <property type="entry name" value="PROTEIN TRANSLOCASE SUBUNIT SECE"/>
    <property type="match status" value="1"/>
</dbReference>
<dbReference type="GO" id="GO:0043952">
    <property type="term" value="P:protein transport by the Sec complex"/>
    <property type="evidence" value="ECO:0007669"/>
    <property type="project" value="UniProtKB-UniRule"/>
</dbReference>
<dbReference type="Pfam" id="PF00584">
    <property type="entry name" value="SecE"/>
    <property type="match status" value="1"/>
</dbReference>
<name>A0A7C8LTY7_9FIRM</name>
<evidence type="ECO:0000256" key="7">
    <source>
        <dbReference type="ARBA" id="ARBA00023010"/>
    </source>
</evidence>
<keyword evidence="8 9" id="KW-0472">Membrane</keyword>
<comment type="subcellular location">
    <subcellularLocation>
        <location evidence="9">Cell membrane</location>
        <topology evidence="9">Single-pass membrane protein</topology>
    </subcellularLocation>
    <subcellularLocation>
        <location evidence="1">Membrane</location>
    </subcellularLocation>
</comment>
<evidence type="ECO:0000256" key="2">
    <source>
        <dbReference type="ARBA" id="ARBA00022448"/>
    </source>
</evidence>
<keyword evidence="5 9" id="KW-0653">Protein transport</keyword>